<proteinExistence type="predicted"/>
<protein>
    <submittedName>
        <fullName evidence="1">Uncharacterized protein</fullName>
    </submittedName>
</protein>
<comment type="caution">
    <text evidence="1">The sequence shown here is derived from an EMBL/GenBank/DDBJ whole genome shotgun (WGS) entry which is preliminary data.</text>
</comment>
<evidence type="ECO:0000313" key="2">
    <source>
        <dbReference type="Proteomes" id="UP000612855"/>
    </source>
</evidence>
<dbReference type="AlphaFoldDB" id="A0A917A632"/>
<dbReference type="Proteomes" id="UP000612855">
    <property type="component" value="Unassembled WGS sequence"/>
</dbReference>
<keyword evidence="2" id="KW-1185">Reference proteome</keyword>
<dbReference type="RefSeq" id="WP_188477251.1">
    <property type="nucleotide sequence ID" value="NZ_BMFJ01000001.1"/>
</dbReference>
<gene>
    <name evidence="1" type="ORF">GCM10011360_17330</name>
</gene>
<dbReference type="EMBL" id="BMFJ01000001">
    <property type="protein sequence ID" value="GGE29795.1"/>
    <property type="molecule type" value="Genomic_DNA"/>
</dbReference>
<organism evidence="1 2">
    <name type="scientific">Primorskyibacter flagellatus</name>
    <dbReference type="NCBI Taxonomy" id="1387277"/>
    <lineage>
        <taxon>Bacteria</taxon>
        <taxon>Pseudomonadati</taxon>
        <taxon>Pseudomonadota</taxon>
        <taxon>Alphaproteobacteria</taxon>
        <taxon>Rhodobacterales</taxon>
        <taxon>Roseobacteraceae</taxon>
        <taxon>Primorskyibacter</taxon>
    </lineage>
</organism>
<evidence type="ECO:0000313" key="1">
    <source>
        <dbReference type="EMBL" id="GGE29795.1"/>
    </source>
</evidence>
<accession>A0A917A632</accession>
<name>A0A917A632_9RHOB</name>
<reference evidence="2" key="1">
    <citation type="journal article" date="2019" name="Int. J. Syst. Evol. Microbiol.">
        <title>The Global Catalogue of Microorganisms (GCM) 10K type strain sequencing project: providing services to taxonomists for standard genome sequencing and annotation.</title>
        <authorList>
            <consortium name="The Broad Institute Genomics Platform"/>
            <consortium name="The Broad Institute Genome Sequencing Center for Infectious Disease"/>
            <person name="Wu L."/>
            <person name="Ma J."/>
        </authorList>
    </citation>
    <scope>NUCLEOTIDE SEQUENCE [LARGE SCALE GENOMIC DNA]</scope>
    <source>
        <strain evidence="2">CGMCC 1.12664</strain>
    </source>
</reference>
<sequence>MAKNALSIVKDTTSAGLAVFGPLTVTHVPVGLEYRRADTVEEVKEALRQTLADLTPGDPRNCVSVVRESGAYFIYAPAKTGRMDTRSFEIAGTTDHAVTLVMRALGDLEDAQTLNPVGVQPGGITVK</sequence>